<accession>M1CI36</accession>
<organism evidence="1 2">
    <name type="scientific">Solanum tuberosum</name>
    <name type="common">Potato</name>
    <dbReference type="NCBI Taxonomy" id="4113"/>
    <lineage>
        <taxon>Eukaryota</taxon>
        <taxon>Viridiplantae</taxon>
        <taxon>Streptophyta</taxon>
        <taxon>Embryophyta</taxon>
        <taxon>Tracheophyta</taxon>
        <taxon>Spermatophyta</taxon>
        <taxon>Magnoliopsida</taxon>
        <taxon>eudicotyledons</taxon>
        <taxon>Gunneridae</taxon>
        <taxon>Pentapetalae</taxon>
        <taxon>asterids</taxon>
        <taxon>lamiids</taxon>
        <taxon>Solanales</taxon>
        <taxon>Solanaceae</taxon>
        <taxon>Solanoideae</taxon>
        <taxon>Solaneae</taxon>
        <taxon>Solanum</taxon>
    </lineage>
</organism>
<dbReference type="AlphaFoldDB" id="M1CI36"/>
<evidence type="ECO:0000313" key="2">
    <source>
        <dbReference type="Proteomes" id="UP000011115"/>
    </source>
</evidence>
<dbReference type="Proteomes" id="UP000011115">
    <property type="component" value="Unassembled WGS sequence"/>
</dbReference>
<protein>
    <submittedName>
        <fullName evidence="1">Uncharacterized protein</fullName>
    </submittedName>
</protein>
<dbReference type="PaxDb" id="4113-PGSC0003DMT400067911"/>
<keyword evidence="2" id="KW-1185">Reference proteome</keyword>
<sequence length="85" mass="9457">MTIHLPNANKNLFFQAVFHIRNKRNVTNLQITKHMITASCPTLGLSNVGSSCYIVHTPDVQSLSMLIGVRPGYLTVVLGYPRFIS</sequence>
<dbReference type="EnsemblPlants" id="PGSC0003DMT400067911">
    <property type="protein sequence ID" value="PGSC0003DMT400067911"/>
    <property type="gene ID" value="PGSC0003DMG402026412"/>
</dbReference>
<reference evidence="1" key="2">
    <citation type="submission" date="2015-06" db="UniProtKB">
        <authorList>
            <consortium name="EnsemblPlants"/>
        </authorList>
    </citation>
    <scope>IDENTIFICATION</scope>
    <source>
        <strain evidence="1">DM1-3 516 R44</strain>
    </source>
</reference>
<evidence type="ECO:0000313" key="1">
    <source>
        <dbReference type="EnsemblPlants" id="PGSC0003DMT400067911"/>
    </source>
</evidence>
<dbReference type="Gramene" id="PGSC0003DMT400067911">
    <property type="protein sequence ID" value="PGSC0003DMT400067911"/>
    <property type="gene ID" value="PGSC0003DMG402026412"/>
</dbReference>
<dbReference type="HOGENOM" id="CLU_2517063_0_0_1"/>
<proteinExistence type="predicted"/>
<dbReference type="InParanoid" id="M1CI36"/>
<reference evidence="2" key="1">
    <citation type="journal article" date="2011" name="Nature">
        <title>Genome sequence and analysis of the tuber crop potato.</title>
        <authorList>
            <consortium name="The Potato Genome Sequencing Consortium"/>
        </authorList>
    </citation>
    <scope>NUCLEOTIDE SEQUENCE [LARGE SCALE GENOMIC DNA]</scope>
    <source>
        <strain evidence="2">cv. DM1-3 516 R44</strain>
    </source>
</reference>
<name>M1CI36_SOLTU</name>